<evidence type="ECO:0000259" key="2">
    <source>
        <dbReference type="Pfam" id="PF00144"/>
    </source>
</evidence>
<comment type="caution">
    <text evidence="3">The sequence shown here is derived from an EMBL/GenBank/DDBJ whole genome shotgun (WGS) entry which is preliminary data.</text>
</comment>
<reference evidence="3 4" key="1">
    <citation type="submission" date="2019-07" db="EMBL/GenBank/DDBJ databases">
        <title>Genomics analysis of Aphanomyces spp. identifies a new class of oomycete effector associated with host adaptation.</title>
        <authorList>
            <person name="Gaulin E."/>
        </authorList>
    </citation>
    <scope>NUCLEOTIDE SEQUENCE [LARGE SCALE GENOMIC DNA]</scope>
    <source>
        <strain evidence="3 4">ATCC 201684</strain>
    </source>
</reference>
<sequence length="564" mass="63287">MLNSRLLVVVLLIACCFSTVDALKTNIVCKVSQFPEEPSSPSSHESCSCELTTSPSSLSMEDKKAIAIEFVQKHMKAWGIPGMALSVVVQNETVLSTGFGVKEFGDPERVVKSDSIFPIEALTELFIALAVAKLTESGQVHFKDTVKKHLPWFQLQDKYAEEHTTIQDLLVHNSVFSIFAELPFELGVFKSELEYVQALRHLTTYREFRDGHHQSSMNYIVLGQVIEAITKKSWFQYLKEAILDPLGMSNTYGRPADVTSKDKLTAGHFICNGRTIGPFSYLTSTTVELSPSNIYAAAFSMVSSIDDMTKLSQALLHKDKRLFQNGNTLRDMLADHTIKFGSLHKWLAVYGFLNVSESTPVVAGLGFDTIGNLLDNQPYFGKLGGYYGTAGWLPMQEIGIVLLVNGFNIPGRYIDKHRFQAVRSYLLRLFMGVPVERLNRDYQVWVEWAYANFTVFPCNSDYFGGIPWDRPGIEIAESMKKALVGTYCATESSGYIGNATIARAGQDLTLHYGAYTRRLIPTEHEDSFVWSLTRRARTYFVDVWIVDDQVSISLMLIQFDKCDG</sequence>
<evidence type="ECO:0000313" key="3">
    <source>
        <dbReference type="EMBL" id="KAF0729602.1"/>
    </source>
</evidence>
<keyword evidence="4" id="KW-1185">Reference proteome</keyword>
<organism evidence="3 4">
    <name type="scientific">Aphanomyces euteiches</name>
    <dbReference type="NCBI Taxonomy" id="100861"/>
    <lineage>
        <taxon>Eukaryota</taxon>
        <taxon>Sar</taxon>
        <taxon>Stramenopiles</taxon>
        <taxon>Oomycota</taxon>
        <taxon>Saprolegniomycetes</taxon>
        <taxon>Saprolegniales</taxon>
        <taxon>Verrucalvaceae</taxon>
        <taxon>Aphanomyces</taxon>
    </lineage>
</organism>
<dbReference type="AlphaFoldDB" id="A0A6G0WQ99"/>
<dbReference type="SUPFAM" id="SSF56601">
    <property type="entry name" value="beta-lactamase/transpeptidase-like"/>
    <property type="match status" value="1"/>
</dbReference>
<dbReference type="InterPro" id="IPR050491">
    <property type="entry name" value="AmpC-like"/>
</dbReference>
<gene>
    <name evidence="3" type="ORF">Ae201684_012868</name>
</gene>
<proteinExistence type="predicted"/>
<dbReference type="EMBL" id="VJMJ01000163">
    <property type="protein sequence ID" value="KAF0729602.1"/>
    <property type="molecule type" value="Genomic_DNA"/>
</dbReference>
<evidence type="ECO:0000256" key="1">
    <source>
        <dbReference type="SAM" id="SignalP"/>
    </source>
</evidence>
<dbReference type="InterPro" id="IPR001466">
    <property type="entry name" value="Beta-lactam-related"/>
</dbReference>
<dbReference type="InterPro" id="IPR012338">
    <property type="entry name" value="Beta-lactam/transpept-like"/>
</dbReference>
<dbReference type="Gene3D" id="3.40.710.10">
    <property type="entry name" value="DD-peptidase/beta-lactamase superfamily"/>
    <property type="match status" value="1"/>
</dbReference>
<feature type="chain" id="PRO_5026039540" description="Beta-lactamase-related domain-containing protein" evidence="1">
    <location>
        <begin position="23"/>
        <end position="564"/>
    </location>
</feature>
<dbReference type="Pfam" id="PF00144">
    <property type="entry name" value="Beta-lactamase"/>
    <property type="match status" value="1"/>
</dbReference>
<dbReference type="Proteomes" id="UP000481153">
    <property type="component" value="Unassembled WGS sequence"/>
</dbReference>
<feature type="domain" description="Beta-lactamase-related" evidence="2">
    <location>
        <begin position="70"/>
        <end position="414"/>
    </location>
</feature>
<keyword evidence="1" id="KW-0732">Signal</keyword>
<dbReference type="PANTHER" id="PTHR46825:SF9">
    <property type="entry name" value="BETA-LACTAMASE-RELATED DOMAIN-CONTAINING PROTEIN"/>
    <property type="match status" value="1"/>
</dbReference>
<dbReference type="VEuPathDB" id="FungiDB:AeMF1_011784"/>
<protein>
    <recommendedName>
        <fullName evidence="2">Beta-lactamase-related domain-containing protein</fullName>
    </recommendedName>
</protein>
<accession>A0A6G0WQ99</accession>
<dbReference type="PANTHER" id="PTHR46825">
    <property type="entry name" value="D-ALANYL-D-ALANINE-CARBOXYPEPTIDASE/ENDOPEPTIDASE AMPH"/>
    <property type="match status" value="1"/>
</dbReference>
<feature type="signal peptide" evidence="1">
    <location>
        <begin position="1"/>
        <end position="22"/>
    </location>
</feature>
<name>A0A6G0WQ99_9STRA</name>
<evidence type="ECO:0000313" key="4">
    <source>
        <dbReference type="Proteomes" id="UP000481153"/>
    </source>
</evidence>